<comment type="caution">
    <text evidence="2">The sequence shown here is derived from an EMBL/GenBank/DDBJ whole genome shotgun (WGS) entry which is preliminary data.</text>
</comment>
<feature type="transmembrane region" description="Helical" evidence="1">
    <location>
        <begin position="33"/>
        <end position="52"/>
    </location>
</feature>
<evidence type="ECO:0000256" key="1">
    <source>
        <dbReference type="SAM" id="Phobius"/>
    </source>
</evidence>
<dbReference type="EMBL" id="BGPR01007748">
    <property type="protein sequence ID" value="GBN29204.1"/>
    <property type="molecule type" value="Genomic_DNA"/>
</dbReference>
<feature type="transmembrane region" description="Helical" evidence="1">
    <location>
        <begin position="7"/>
        <end position="27"/>
    </location>
</feature>
<keyword evidence="3" id="KW-1185">Reference proteome</keyword>
<dbReference type="Proteomes" id="UP000499080">
    <property type="component" value="Unassembled WGS sequence"/>
</dbReference>
<reference evidence="2 3" key="1">
    <citation type="journal article" date="2019" name="Sci. Rep.">
        <title>Orb-weaving spider Araneus ventricosus genome elucidates the spidroin gene catalogue.</title>
        <authorList>
            <person name="Kono N."/>
            <person name="Nakamura H."/>
            <person name="Ohtoshi R."/>
            <person name="Moran D.A.P."/>
            <person name="Shinohara A."/>
            <person name="Yoshida Y."/>
            <person name="Fujiwara M."/>
            <person name="Mori M."/>
            <person name="Tomita M."/>
            <person name="Arakawa K."/>
        </authorList>
    </citation>
    <scope>NUCLEOTIDE SEQUENCE [LARGE SCALE GENOMIC DNA]</scope>
</reference>
<evidence type="ECO:0000313" key="2">
    <source>
        <dbReference type="EMBL" id="GBN29204.1"/>
    </source>
</evidence>
<organism evidence="2 3">
    <name type="scientific">Araneus ventricosus</name>
    <name type="common">Orbweaver spider</name>
    <name type="synonym">Epeira ventricosa</name>
    <dbReference type="NCBI Taxonomy" id="182803"/>
    <lineage>
        <taxon>Eukaryota</taxon>
        <taxon>Metazoa</taxon>
        <taxon>Ecdysozoa</taxon>
        <taxon>Arthropoda</taxon>
        <taxon>Chelicerata</taxon>
        <taxon>Arachnida</taxon>
        <taxon>Araneae</taxon>
        <taxon>Araneomorphae</taxon>
        <taxon>Entelegynae</taxon>
        <taxon>Araneoidea</taxon>
        <taxon>Araneidae</taxon>
        <taxon>Araneus</taxon>
    </lineage>
</organism>
<sequence>MTIEIEITVYIVVMTIEIEITVYIVVMTIEIEITVYIVVMTIEIEITVYIMVMTIGNLSSHSDAVRLVPTVPHWWRTVYVKCIVKKVAISVYGSETSASPSLWYIPAV</sequence>
<protein>
    <submittedName>
        <fullName evidence="2">Uncharacterized protein</fullName>
    </submittedName>
</protein>
<proteinExistence type="predicted"/>
<gene>
    <name evidence="2" type="ORF">AVEN_114692_1</name>
</gene>
<keyword evidence="1" id="KW-1133">Transmembrane helix</keyword>
<name>A0A4Y2MSA5_ARAVE</name>
<dbReference type="AlphaFoldDB" id="A0A4Y2MSA5"/>
<accession>A0A4Y2MSA5</accession>
<keyword evidence="1" id="KW-0812">Transmembrane</keyword>
<keyword evidence="1" id="KW-0472">Membrane</keyword>
<evidence type="ECO:0000313" key="3">
    <source>
        <dbReference type="Proteomes" id="UP000499080"/>
    </source>
</evidence>